<comment type="caution">
    <text evidence="2">The sequence shown here is derived from an EMBL/GenBank/DDBJ whole genome shotgun (WGS) entry which is preliminary data.</text>
</comment>
<dbReference type="SUPFAM" id="SSF52821">
    <property type="entry name" value="Rhodanese/Cell cycle control phosphatase"/>
    <property type="match status" value="1"/>
</dbReference>
<keyword evidence="3" id="KW-1185">Reference proteome</keyword>
<sequence>MQHLIDVRSPAEYQQGHAQGAINVPVDQLAIQLSNGMNLEKTESITVYCLSGGRAGVAKTLLERAGFSNVTNAGGVSNLM</sequence>
<dbReference type="Proteomes" id="UP001595710">
    <property type="component" value="Unassembled WGS sequence"/>
</dbReference>
<reference evidence="3" key="1">
    <citation type="journal article" date="2019" name="Int. J. Syst. Evol. Microbiol.">
        <title>The Global Catalogue of Microorganisms (GCM) 10K type strain sequencing project: providing services to taxonomists for standard genome sequencing and annotation.</title>
        <authorList>
            <consortium name="The Broad Institute Genomics Platform"/>
            <consortium name="The Broad Institute Genome Sequencing Center for Infectious Disease"/>
            <person name="Wu L."/>
            <person name="Ma J."/>
        </authorList>
    </citation>
    <scope>NUCLEOTIDE SEQUENCE [LARGE SCALE GENOMIC DNA]</scope>
    <source>
        <strain evidence="3">CECT 8288</strain>
    </source>
</reference>
<feature type="domain" description="Rhodanese" evidence="1">
    <location>
        <begin position="3"/>
        <end position="77"/>
    </location>
</feature>
<accession>A0ABV7WNF1</accession>
<gene>
    <name evidence="2" type="ORF">ACFOND_03760</name>
</gene>
<dbReference type="InterPro" id="IPR052367">
    <property type="entry name" value="Thiosulfate_ST/Rhodanese-like"/>
</dbReference>
<evidence type="ECO:0000259" key="1">
    <source>
        <dbReference type="PROSITE" id="PS50206"/>
    </source>
</evidence>
<dbReference type="InterPro" id="IPR036873">
    <property type="entry name" value="Rhodanese-like_dom_sf"/>
</dbReference>
<proteinExistence type="predicted"/>
<dbReference type="PROSITE" id="PS50206">
    <property type="entry name" value="RHODANESE_3"/>
    <property type="match status" value="1"/>
</dbReference>
<protein>
    <submittedName>
        <fullName evidence="2">Rhodanese-like domain-containing protein</fullName>
    </submittedName>
</protein>
<dbReference type="Gene3D" id="3.40.250.10">
    <property type="entry name" value="Rhodanese-like domain"/>
    <property type="match status" value="1"/>
</dbReference>
<organism evidence="2 3">
    <name type="scientific">Reinekea marina</name>
    <dbReference type="NCBI Taxonomy" id="1310421"/>
    <lineage>
        <taxon>Bacteria</taxon>
        <taxon>Pseudomonadati</taxon>
        <taxon>Pseudomonadota</taxon>
        <taxon>Gammaproteobacteria</taxon>
        <taxon>Oceanospirillales</taxon>
        <taxon>Saccharospirillaceae</taxon>
        <taxon>Reinekea</taxon>
    </lineage>
</organism>
<dbReference type="RefSeq" id="WP_290281064.1">
    <property type="nucleotide sequence ID" value="NZ_JAUFQI010000001.1"/>
</dbReference>
<dbReference type="PANTHER" id="PTHR45431:SF3">
    <property type="entry name" value="RHODANESE-LIKE DOMAIN-CONTAINING PROTEIN 15, CHLOROPLASTIC"/>
    <property type="match status" value="1"/>
</dbReference>
<dbReference type="EMBL" id="JBHRYN010000006">
    <property type="protein sequence ID" value="MFC3700746.1"/>
    <property type="molecule type" value="Genomic_DNA"/>
</dbReference>
<evidence type="ECO:0000313" key="2">
    <source>
        <dbReference type="EMBL" id="MFC3700746.1"/>
    </source>
</evidence>
<dbReference type="InterPro" id="IPR001763">
    <property type="entry name" value="Rhodanese-like_dom"/>
</dbReference>
<dbReference type="PANTHER" id="PTHR45431">
    <property type="entry name" value="RHODANESE-LIKE DOMAIN-CONTAINING PROTEIN 15, CHLOROPLASTIC"/>
    <property type="match status" value="1"/>
</dbReference>
<name>A0ABV7WNF1_9GAMM</name>
<dbReference type="CDD" id="cd00158">
    <property type="entry name" value="RHOD"/>
    <property type="match status" value="1"/>
</dbReference>
<dbReference type="Pfam" id="PF00581">
    <property type="entry name" value="Rhodanese"/>
    <property type="match status" value="1"/>
</dbReference>
<evidence type="ECO:0000313" key="3">
    <source>
        <dbReference type="Proteomes" id="UP001595710"/>
    </source>
</evidence>